<evidence type="ECO:0000259" key="3">
    <source>
        <dbReference type="SMART" id="SM00824"/>
    </source>
</evidence>
<dbReference type="InterPro" id="IPR012223">
    <property type="entry name" value="TEII"/>
</dbReference>
<keyword evidence="2" id="KW-0378">Hydrolase</keyword>
<name>A0A212J4D8_9PROT</name>
<dbReference type="GO" id="GO:0016787">
    <property type="term" value="F:hydrolase activity"/>
    <property type="evidence" value="ECO:0007669"/>
    <property type="project" value="UniProtKB-KW"/>
</dbReference>
<dbReference type="AlphaFoldDB" id="A0A212J4D8"/>
<dbReference type="InterPro" id="IPR029058">
    <property type="entry name" value="AB_hydrolase_fold"/>
</dbReference>
<dbReference type="Gene3D" id="3.40.50.1820">
    <property type="entry name" value="alpha/beta hydrolase"/>
    <property type="match status" value="1"/>
</dbReference>
<organism evidence="4">
    <name type="scientific">uncultured Alphaproteobacteria bacterium</name>
    <dbReference type="NCBI Taxonomy" id="91750"/>
    <lineage>
        <taxon>Bacteria</taxon>
        <taxon>Pseudomonadati</taxon>
        <taxon>Pseudomonadota</taxon>
        <taxon>Alphaproteobacteria</taxon>
        <taxon>environmental samples</taxon>
    </lineage>
</organism>
<evidence type="ECO:0000313" key="4">
    <source>
        <dbReference type="EMBL" id="SBV94321.1"/>
    </source>
</evidence>
<dbReference type="EMBL" id="FLUO01000001">
    <property type="protein sequence ID" value="SBV94321.1"/>
    <property type="molecule type" value="Genomic_DNA"/>
</dbReference>
<evidence type="ECO:0000256" key="2">
    <source>
        <dbReference type="ARBA" id="ARBA00022801"/>
    </source>
</evidence>
<dbReference type="PANTHER" id="PTHR11487">
    <property type="entry name" value="THIOESTERASE"/>
    <property type="match status" value="1"/>
</dbReference>
<evidence type="ECO:0000256" key="1">
    <source>
        <dbReference type="ARBA" id="ARBA00007169"/>
    </source>
</evidence>
<dbReference type="InterPro" id="IPR001031">
    <property type="entry name" value="Thioesterase"/>
</dbReference>
<dbReference type="Pfam" id="PF00975">
    <property type="entry name" value="Thioesterase"/>
    <property type="match status" value="1"/>
</dbReference>
<protein>
    <submittedName>
        <fullName evidence="4">Thioesterase domain protein</fullName>
    </submittedName>
</protein>
<feature type="domain" description="Thioesterase TesA-like" evidence="3">
    <location>
        <begin position="21"/>
        <end position="241"/>
    </location>
</feature>
<dbReference type="SMART" id="SM00824">
    <property type="entry name" value="PKS_TE"/>
    <property type="match status" value="1"/>
</dbReference>
<dbReference type="InterPro" id="IPR020802">
    <property type="entry name" value="TesA-like"/>
</dbReference>
<reference evidence="4" key="1">
    <citation type="submission" date="2016-04" db="EMBL/GenBank/DDBJ databases">
        <authorList>
            <person name="Evans L.H."/>
            <person name="Alamgir A."/>
            <person name="Owens N."/>
            <person name="Weber N.D."/>
            <person name="Virtaneva K."/>
            <person name="Barbian K."/>
            <person name="Babar A."/>
            <person name="Rosenke K."/>
        </authorList>
    </citation>
    <scope>NUCLEOTIDE SEQUENCE</scope>
    <source>
        <strain evidence="4">86</strain>
    </source>
</reference>
<accession>A0A212J4D8</accession>
<gene>
    <name evidence="4" type="ORF">KL86APRO_10497</name>
</gene>
<sequence length="250" mass="26854">MGNLLTQAALEAPSPETFTLFCLPHAGGSAVYYAGFGKFFPDGVVVRPLELPGRGRRAGEPLLTSIEDLSEDLFAQILPVARTAPYALFGHSMGALLAYRCALLARARAVALPTALFVSSSAIPGRGAGTLPRPPERLWEQVIGMGGVPQCIAESPDFRKYLEPVLRADFTAVDTWRPAPATSLPIPIAVFLGSDDLVSRADAREWAKLTSDSCDLHAFPGNHFYLQEHWESLANLVARKLLPSGTSDAP</sequence>
<dbReference type="GO" id="GO:0008610">
    <property type="term" value="P:lipid biosynthetic process"/>
    <property type="evidence" value="ECO:0007669"/>
    <property type="project" value="TreeGrafter"/>
</dbReference>
<comment type="similarity">
    <text evidence="1">Belongs to the thioesterase family.</text>
</comment>
<dbReference type="SUPFAM" id="SSF53474">
    <property type="entry name" value="alpha/beta-Hydrolases"/>
    <property type="match status" value="1"/>
</dbReference>
<dbReference type="PANTHER" id="PTHR11487:SF0">
    <property type="entry name" value="S-ACYL FATTY ACID SYNTHASE THIOESTERASE, MEDIUM CHAIN"/>
    <property type="match status" value="1"/>
</dbReference>
<proteinExistence type="inferred from homology"/>